<keyword evidence="2" id="KW-1185">Reference proteome</keyword>
<name>A0A4U5NIQ7_STECR</name>
<evidence type="ECO:0000313" key="1">
    <source>
        <dbReference type="EMBL" id="TKR83029.1"/>
    </source>
</evidence>
<protein>
    <submittedName>
        <fullName evidence="1">Uncharacterized protein</fullName>
    </submittedName>
</protein>
<reference evidence="1 2" key="2">
    <citation type="journal article" date="2019" name="G3 (Bethesda)">
        <title>Hybrid Assembly of the Genome of the Entomopathogenic Nematode Steinernema carpocapsae Identifies the X-Chromosome.</title>
        <authorList>
            <person name="Serra L."/>
            <person name="Macchietto M."/>
            <person name="Macias-Munoz A."/>
            <person name="McGill C.J."/>
            <person name="Rodriguez I.M."/>
            <person name="Rodriguez B."/>
            <person name="Murad R."/>
            <person name="Mortazavi A."/>
        </authorList>
    </citation>
    <scope>NUCLEOTIDE SEQUENCE [LARGE SCALE GENOMIC DNA]</scope>
    <source>
        <strain evidence="1 2">ALL</strain>
    </source>
</reference>
<organism evidence="1 2">
    <name type="scientific">Steinernema carpocapsae</name>
    <name type="common">Entomopathogenic nematode</name>
    <dbReference type="NCBI Taxonomy" id="34508"/>
    <lineage>
        <taxon>Eukaryota</taxon>
        <taxon>Metazoa</taxon>
        <taxon>Ecdysozoa</taxon>
        <taxon>Nematoda</taxon>
        <taxon>Chromadorea</taxon>
        <taxon>Rhabditida</taxon>
        <taxon>Tylenchina</taxon>
        <taxon>Panagrolaimomorpha</taxon>
        <taxon>Strongyloidoidea</taxon>
        <taxon>Steinernematidae</taxon>
        <taxon>Steinernema</taxon>
    </lineage>
</organism>
<dbReference type="Proteomes" id="UP000298663">
    <property type="component" value="Unassembled WGS sequence"/>
</dbReference>
<dbReference type="AlphaFoldDB" id="A0A4U5NIQ7"/>
<accession>A0A4U5NIQ7</accession>
<proteinExistence type="predicted"/>
<evidence type="ECO:0000313" key="2">
    <source>
        <dbReference type="Proteomes" id="UP000298663"/>
    </source>
</evidence>
<dbReference type="EMBL" id="AZBU02000004">
    <property type="protein sequence ID" value="TKR83029.1"/>
    <property type="molecule type" value="Genomic_DNA"/>
</dbReference>
<comment type="caution">
    <text evidence="1">The sequence shown here is derived from an EMBL/GenBank/DDBJ whole genome shotgun (WGS) entry which is preliminary data.</text>
</comment>
<gene>
    <name evidence="1" type="ORF">L596_016683</name>
</gene>
<sequence>MFNSLGIKSIPDVLGLFDEESDLQQLKKNSSRIWREKPELMPDSIHNQRHTTNFHCISQIPALLGAFGAE</sequence>
<reference evidence="1 2" key="1">
    <citation type="journal article" date="2015" name="Genome Biol.">
        <title>Comparative genomics of Steinernema reveals deeply conserved gene regulatory networks.</title>
        <authorList>
            <person name="Dillman A.R."/>
            <person name="Macchietto M."/>
            <person name="Porter C.F."/>
            <person name="Rogers A."/>
            <person name="Williams B."/>
            <person name="Antoshechkin I."/>
            <person name="Lee M.M."/>
            <person name="Goodwin Z."/>
            <person name="Lu X."/>
            <person name="Lewis E.E."/>
            <person name="Goodrich-Blair H."/>
            <person name="Stock S.P."/>
            <person name="Adams B.J."/>
            <person name="Sternberg P.W."/>
            <person name="Mortazavi A."/>
        </authorList>
    </citation>
    <scope>NUCLEOTIDE SEQUENCE [LARGE SCALE GENOMIC DNA]</scope>
    <source>
        <strain evidence="1 2">ALL</strain>
    </source>
</reference>